<dbReference type="Pfam" id="PF00201">
    <property type="entry name" value="UDPGT"/>
    <property type="match status" value="1"/>
</dbReference>
<evidence type="ECO:0000256" key="1">
    <source>
        <dbReference type="ARBA" id="ARBA00022679"/>
    </source>
</evidence>
<dbReference type="PANTHER" id="PTHR48049">
    <property type="entry name" value="GLYCOSYLTRANSFERASE"/>
    <property type="match status" value="1"/>
</dbReference>
<dbReference type="RefSeq" id="XP_043006784.1">
    <property type="nucleotide sequence ID" value="XM_043156969.1"/>
</dbReference>
<dbReference type="Proteomes" id="UP001049176">
    <property type="component" value="Chromosome 7"/>
</dbReference>
<accession>A0A9P7RV43</accession>
<dbReference type="EMBL" id="CM032187">
    <property type="protein sequence ID" value="KAG7090314.1"/>
    <property type="molecule type" value="Genomic_DNA"/>
</dbReference>
<dbReference type="SUPFAM" id="SSF53756">
    <property type="entry name" value="UDP-Glycosyltransferase/glycogen phosphorylase"/>
    <property type="match status" value="1"/>
</dbReference>
<comment type="caution">
    <text evidence="2">The sequence shown here is derived from an EMBL/GenBank/DDBJ whole genome shotgun (WGS) entry which is preliminary data.</text>
</comment>
<dbReference type="Gene3D" id="3.40.50.2000">
    <property type="entry name" value="Glycogen Phosphorylase B"/>
    <property type="match status" value="2"/>
</dbReference>
<protein>
    <recommendedName>
        <fullName evidence="4">UDP-Glycosyltransferase/glycogen phosphorylase</fullName>
    </recommendedName>
</protein>
<dbReference type="GeneID" id="66080986"/>
<keyword evidence="1" id="KW-0808">Transferase</keyword>
<reference evidence="2" key="1">
    <citation type="journal article" date="2021" name="Genome Biol. Evol.">
        <title>The assembled and annotated genome of the fairy-ring fungus Marasmius oreades.</title>
        <authorList>
            <person name="Hiltunen M."/>
            <person name="Ament-Velasquez S.L."/>
            <person name="Johannesson H."/>
        </authorList>
    </citation>
    <scope>NUCLEOTIDE SEQUENCE</scope>
    <source>
        <strain evidence="2">03SP1</strain>
    </source>
</reference>
<sequence length="529" mass="59869">MVKHVLLYTAQAWGHTKPLVSLMILIAESHSDVVFTFITNVMYPKIIAELGKLPKERYEKVQGQIHVIHIHNPTMGPFAYPGLIDAIRRLYRCEYLTCATSGRTTTGLPKPCLAIIDPFVTFAIDAICQIRASPKELPIFCWMSSPVGAMIRAFGPQYLGGRGDITVEVDKLVSETGRDRAEVAIEVFSNVKGEVVTMPGYPPMFDYEWFQQEVDLGMTTHFLRAGRESIHKAEGTLFVTASVIEREAIEAMKEYFWGMGKRLVPVGLVSSMMMPDVQVSSDTDDEVVVTFLDKIYKEQGEKSLFYVSFGSVWWPKDATKVYAVIDELIQRRTPFILGHGSPRANVPEEVKSKIAVSGIGLEVKWAPQETILRHPATGWFITHGGWNSVQEGLQYKVPLIFWPMSGDQPMNASLMTLKHRAGFQLISVRTGKHTKRPYRCDYEPSFSVEAVREEFRLMVEKCRGEDGRMVRANFEQLREAVLHLWDIEGGEARVEIEEFLKATDVIVRRFDEASSFKVWSGLRSVFVLT</sequence>
<dbReference type="AlphaFoldDB" id="A0A9P7RV43"/>
<evidence type="ECO:0000313" key="3">
    <source>
        <dbReference type="Proteomes" id="UP001049176"/>
    </source>
</evidence>
<evidence type="ECO:0000313" key="2">
    <source>
        <dbReference type="EMBL" id="KAG7090314.1"/>
    </source>
</evidence>
<evidence type="ECO:0008006" key="4">
    <source>
        <dbReference type="Google" id="ProtNLM"/>
    </source>
</evidence>
<dbReference type="InterPro" id="IPR002213">
    <property type="entry name" value="UDP_glucos_trans"/>
</dbReference>
<dbReference type="OrthoDB" id="5835829at2759"/>
<proteinExistence type="predicted"/>
<dbReference type="InterPro" id="IPR050481">
    <property type="entry name" value="UDP-glycosyltransf_plant"/>
</dbReference>
<keyword evidence="3" id="KW-1185">Reference proteome</keyword>
<gene>
    <name evidence="2" type="ORF">E1B28_011911</name>
</gene>
<dbReference type="PANTHER" id="PTHR48049:SF132">
    <property type="entry name" value="GLYCOSYLTRANSFERASE"/>
    <property type="match status" value="1"/>
</dbReference>
<name>A0A9P7RV43_9AGAR</name>
<dbReference type="GO" id="GO:0035251">
    <property type="term" value="F:UDP-glucosyltransferase activity"/>
    <property type="evidence" value="ECO:0007669"/>
    <property type="project" value="InterPro"/>
</dbReference>
<organism evidence="2 3">
    <name type="scientific">Marasmius oreades</name>
    <name type="common">fairy-ring Marasmius</name>
    <dbReference type="NCBI Taxonomy" id="181124"/>
    <lineage>
        <taxon>Eukaryota</taxon>
        <taxon>Fungi</taxon>
        <taxon>Dikarya</taxon>
        <taxon>Basidiomycota</taxon>
        <taxon>Agaricomycotina</taxon>
        <taxon>Agaricomycetes</taxon>
        <taxon>Agaricomycetidae</taxon>
        <taxon>Agaricales</taxon>
        <taxon>Marasmiineae</taxon>
        <taxon>Marasmiaceae</taxon>
        <taxon>Marasmius</taxon>
    </lineage>
</organism>